<reference evidence="2 3" key="1">
    <citation type="submission" date="2021-03" db="EMBL/GenBank/DDBJ databases">
        <title>novel species isolated from a fishpond in China.</title>
        <authorList>
            <person name="Lu H."/>
            <person name="Cai Z."/>
        </authorList>
    </citation>
    <scope>NUCLEOTIDE SEQUENCE [LARGE SCALE GENOMIC DNA]</scope>
    <source>
        <strain evidence="2 3">JCM 31546</strain>
    </source>
</reference>
<dbReference type="EMBL" id="JAFKCW010000005">
    <property type="protein sequence ID" value="MBN7803161.1"/>
    <property type="molecule type" value="Genomic_DNA"/>
</dbReference>
<accession>A0ABS3BWA2</accession>
<dbReference type="Pfam" id="PF14534">
    <property type="entry name" value="DUF4440"/>
    <property type="match status" value="1"/>
</dbReference>
<dbReference type="Gene3D" id="3.10.450.50">
    <property type="match status" value="1"/>
</dbReference>
<dbReference type="InterPro" id="IPR032710">
    <property type="entry name" value="NTF2-like_dom_sf"/>
</dbReference>
<proteinExistence type="predicted"/>
<evidence type="ECO:0000259" key="1">
    <source>
        <dbReference type="Pfam" id="PF14534"/>
    </source>
</evidence>
<dbReference type="Proteomes" id="UP000664698">
    <property type="component" value="Unassembled WGS sequence"/>
</dbReference>
<keyword evidence="3" id="KW-1185">Reference proteome</keyword>
<organism evidence="2 3">
    <name type="scientific">Algoriphagus aestuariicola</name>
    <dbReference type="NCBI Taxonomy" id="1852016"/>
    <lineage>
        <taxon>Bacteria</taxon>
        <taxon>Pseudomonadati</taxon>
        <taxon>Bacteroidota</taxon>
        <taxon>Cytophagia</taxon>
        <taxon>Cytophagales</taxon>
        <taxon>Cyclobacteriaceae</taxon>
        <taxon>Algoriphagus</taxon>
    </lineage>
</organism>
<dbReference type="InterPro" id="IPR027843">
    <property type="entry name" value="DUF4440"/>
</dbReference>
<protein>
    <submittedName>
        <fullName evidence="2">Nuclear transport factor 2 family protein</fullName>
    </submittedName>
</protein>
<evidence type="ECO:0000313" key="2">
    <source>
        <dbReference type="EMBL" id="MBN7803161.1"/>
    </source>
</evidence>
<evidence type="ECO:0000313" key="3">
    <source>
        <dbReference type="Proteomes" id="UP000664698"/>
    </source>
</evidence>
<dbReference type="SUPFAM" id="SSF54427">
    <property type="entry name" value="NTF2-like"/>
    <property type="match status" value="1"/>
</dbReference>
<name>A0ABS3BWA2_9BACT</name>
<feature type="domain" description="DUF4440" evidence="1">
    <location>
        <begin position="31"/>
        <end position="137"/>
    </location>
</feature>
<comment type="caution">
    <text evidence="2">The sequence shown here is derived from an EMBL/GenBank/DDBJ whole genome shotgun (WGS) entry which is preliminary data.</text>
</comment>
<sequence>MRILMIAILFALPALTFSQVTPEEREEVTKIHQLIDQYSKARETRDTVLLKEILTEDVDQLVSSGEWRNGIRAAISGMMQSSAANPGSRTLEIEKIKFLTIEAVLVDCRYIIKGPSGEQRNMWSSFTVVFDKDRWKISAIRNMNPN</sequence>
<gene>
    <name evidence="2" type="ORF">J0A67_19965</name>
</gene>